<dbReference type="AlphaFoldDB" id="A0A4Z2FQP3"/>
<protein>
    <submittedName>
        <fullName evidence="1">Uncharacterized protein</fullName>
    </submittedName>
</protein>
<evidence type="ECO:0000313" key="2">
    <source>
        <dbReference type="Proteomes" id="UP000314294"/>
    </source>
</evidence>
<gene>
    <name evidence="1" type="ORF">EYF80_046337</name>
</gene>
<name>A0A4Z2FQP3_9TELE</name>
<keyword evidence="2" id="KW-1185">Reference proteome</keyword>
<sequence>MKRRRRRRKRRRTRTMTDQEKFEGWLSGQTCDLRGEIGFGSCLLALAERGGDKLVLLPPPSSSDSTFPLCVTRLKRHRLLGCRDVVRKRSRRNASPVASAQGIVRSRTTLGAHSCFSVRGEGASRSASASPLE</sequence>
<comment type="caution">
    <text evidence="1">The sequence shown here is derived from an EMBL/GenBank/DDBJ whole genome shotgun (WGS) entry which is preliminary data.</text>
</comment>
<accession>A0A4Z2FQP3</accession>
<organism evidence="1 2">
    <name type="scientific">Liparis tanakae</name>
    <name type="common">Tanaka's snailfish</name>
    <dbReference type="NCBI Taxonomy" id="230148"/>
    <lineage>
        <taxon>Eukaryota</taxon>
        <taxon>Metazoa</taxon>
        <taxon>Chordata</taxon>
        <taxon>Craniata</taxon>
        <taxon>Vertebrata</taxon>
        <taxon>Euteleostomi</taxon>
        <taxon>Actinopterygii</taxon>
        <taxon>Neopterygii</taxon>
        <taxon>Teleostei</taxon>
        <taxon>Neoteleostei</taxon>
        <taxon>Acanthomorphata</taxon>
        <taxon>Eupercaria</taxon>
        <taxon>Perciformes</taxon>
        <taxon>Cottioidei</taxon>
        <taxon>Cottales</taxon>
        <taxon>Liparidae</taxon>
        <taxon>Liparis</taxon>
    </lineage>
</organism>
<proteinExistence type="predicted"/>
<dbReference type="EMBL" id="SRLO01000963">
    <property type="protein sequence ID" value="TNN43479.1"/>
    <property type="molecule type" value="Genomic_DNA"/>
</dbReference>
<reference evidence="1 2" key="1">
    <citation type="submission" date="2019-03" db="EMBL/GenBank/DDBJ databases">
        <title>First draft genome of Liparis tanakae, snailfish: a comprehensive survey of snailfish specific genes.</title>
        <authorList>
            <person name="Kim W."/>
            <person name="Song I."/>
            <person name="Jeong J.-H."/>
            <person name="Kim D."/>
            <person name="Kim S."/>
            <person name="Ryu S."/>
            <person name="Song J.Y."/>
            <person name="Lee S.K."/>
        </authorList>
    </citation>
    <scope>NUCLEOTIDE SEQUENCE [LARGE SCALE GENOMIC DNA]</scope>
    <source>
        <tissue evidence="1">Muscle</tissue>
    </source>
</reference>
<dbReference type="Proteomes" id="UP000314294">
    <property type="component" value="Unassembled WGS sequence"/>
</dbReference>
<evidence type="ECO:0000313" key="1">
    <source>
        <dbReference type="EMBL" id="TNN43479.1"/>
    </source>
</evidence>